<comment type="caution">
    <text evidence="2">The sequence shown here is derived from an EMBL/GenBank/DDBJ whole genome shotgun (WGS) entry which is preliminary data.</text>
</comment>
<dbReference type="Proteomes" id="UP000321812">
    <property type="component" value="Unassembled WGS sequence"/>
</dbReference>
<feature type="region of interest" description="Disordered" evidence="1">
    <location>
        <begin position="196"/>
        <end position="218"/>
    </location>
</feature>
<reference evidence="2 3" key="1">
    <citation type="submission" date="2019-07" db="EMBL/GenBank/DDBJ databases">
        <title>Rapid identification of Enteric Bacteria from Whole Genome Sequences (WGS) using Average Nucleotide Identity (ANI).</title>
        <authorList>
            <person name="Lane C."/>
        </authorList>
    </citation>
    <scope>NUCLEOTIDE SEQUENCE [LARGE SCALE GENOMIC DNA]</scope>
    <source>
        <strain evidence="2 3">D2411</strain>
    </source>
</reference>
<evidence type="ECO:0000313" key="2">
    <source>
        <dbReference type="EMBL" id="TWO22602.1"/>
    </source>
</evidence>
<dbReference type="RefSeq" id="WP_147496851.1">
    <property type="nucleotide sequence ID" value="NZ_VOAP01000003.1"/>
</dbReference>
<sequence length="218" mass="24360">MSMFFTTKRDLNSLKEATGDYISSSGIYDVIIKFASISRGNNGSLSVDFNCEYKGSNVTLYGLRLTNNDGSQNFQANLFNKLLVIADLDGVAEPTIEQHVVGKDSSPRDFSVITELSDLPVKVRVQYSYSLYEGKIVERREIKNFYRLSDGATASEIQMGNGFGNQLQKDMKYASNITYNDGLTEEVVNKWKEDKKNGVQTQVSPSPKSFTRPQAVPF</sequence>
<proteinExistence type="predicted"/>
<organism evidence="2 3">
    <name type="scientific">Campylobacter hyointestinalis</name>
    <dbReference type="NCBI Taxonomy" id="198"/>
    <lineage>
        <taxon>Bacteria</taxon>
        <taxon>Pseudomonadati</taxon>
        <taxon>Campylobacterota</taxon>
        <taxon>Epsilonproteobacteria</taxon>
        <taxon>Campylobacterales</taxon>
        <taxon>Campylobacteraceae</taxon>
        <taxon>Campylobacter</taxon>
    </lineage>
</organism>
<name>A0A562XKB3_CAMHY</name>
<feature type="compositionally biased region" description="Polar residues" evidence="1">
    <location>
        <begin position="198"/>
        <end position="212"/>
    </location>
</feature>
<accession>A0A562XKB3</accession>
<evidence type="ECO:0000313" key="3">
    <source>
        <dbReference type="Proteomes" id="UP000321812"/>
    </source>
</evidence>
<gene>
    <name evidence="2" type="ORF">YZ82_01420</name>
</gene>
<evidence type="ECO:0000256" key="1">
    <source>
        <dbReference type="SAM" id="MobiDB-lite"/>
    </source>
</evidence>
<protein>
    <recommendedName>
        <fullName evidence="4">DUF669 domain-containing protein</fullName>
    </recommendedName>
</protein>
<dbReference type="EMBL" id="VOAP01000003">
    <property type="protein sequence ID" value="TWO22602.1"/>
    <property type="molecule type" value="Genomic_DNA"/>
</dbReference>
<evidence type="ECO:0008006" key="4">
    <source>
        <dbReference type="Google" id="ProtNLM"/>
    </source>
</evidence>
<dbReference type="AlphaFoldDB" id="A0A562XKB3"/>